<keyword evidence="6" id="KW-1185">Reference proteome</keyword>
<keyword evidence="3" id="KW-0539">Nucleus</keyword>
<dbReference type="AlphaFoldDB" id="A0A0J0XQP1"/>
<dbReference type="EMBL" id="KQ087195">
    <property type="protein sequence ID" value="KLT43395.1"/>
    <property type="molecule type" value="Genomic_DNA"/>
</dbReference>
<evidence type="ECO:0000313" key="6">
    <source>
        <dbReference type="Proteomes" id="UP000053611"/>
    </source>
</evidence>
<evidence type="ECO:0000256" key="3">
    <source>
        <dbReference type="ARBA" id="ARBA00023242"/>
    </source>
</evidence>
<evidence type="ECO:0000256" key="2">
    <source>
        <dbReference type="ARBA" id="ARBA00022694"/>
    </source>
</evidence>
<dbReference type="InterPro" id="IPR014612">
    <property type="entry name" value="Pop7/Rpp20"/>
</dbReference>
<dbReference type="PANTHER" id="PTHR15314:SF1">
    <property type="entry name" value="RIBONUCLEASE P PROTEIN SUBUNIT P20"/>
    <property type="match status" value="1"/>
</dbReference>
<dbReference type="Proteomes" id="UP000053611">
    <property type="component" value="Unassembled WGS sequence"/>
</dbReference>
<protein>
    <submittedName>
        <fullName evidence="5">Uncharacterized protein</fullName>
    </submittedName>
</protein>
<dbReference type="Pfam" id="PF12328">
    <property type="entry name" value="Rpp20"/>
    <property type="match status" value="1"/>
</dbReference>
<proteinExistence type="predicted"/>
<organism evidence="5 6">
    <name type="scientific">Cutaneotrichosporon oleaginosum</name>
    <dbReference type="NCBI Taxonomy" id="879819"/>
    <lineage>
        <taxon>Eukaryota</taxon>
        <taxon>Fungi</taxon>
        <taxon>Dikarya</taxon>
        <taxon>Basidiomycota</taxon>
        <taxon>Agaricomycotina</taxon>
        <taxon>Tremellomycetes</taxon>
        <taxon>Trichosporonales</taxon>
        <taxon>Trichosporonaceae</taxon>
        <taxon>Cutaneotrichosporon</taxon>
    </lineage>
</organism>
<dbReference type="PANTHER" id="PTHR15314">
    <property type="entry name" value="RIBONUCLEASE P PROTEIN SUBUNIT P20"/>
    <property type="match status" value="1"/>
</dbReference>
<dbReference type="GO" id="GO:0000172">
    <property type="term" value="C:ribonuclease MRP complex"/>
    <property type="evidence" value="ECO:0007669"/>
    <property type="project" value="InterPro"/>
</dbReference>
<feature type="region of interest" description="Disordered" evidence="4">
    <location>
        <begin position="190"/>
        <end position="241"/>
    </location>
</feature>
<evidence type="ECO:0000256" key="1">
    <source>
        <dbReference type="ARBA" id="ARBA00004604"/>
    </source>
</evidence>
<keyword evidence="2" id="KW-0819">tRNA processing</keyword>
<sequence>MNDNAAAGPSRPRPRGAHPSHRPDSTKLRPPAPPPPRVKEATLPIKVLQGQGARRTDTQRPGFGRDTIFVTRKTSLGSLLGRAKGLVLDEGYTHITLYALGAAIPHALLLLHALLDVLPYPTGPNGVWYEMETGSVVCTDEMKGAVEDDELAGLGAVEEDMPEYRERTKSSLRIEVHVSPKHAPVVVPAHPQRKKVTPRGTTEAPIPNRGNRKRRERAKAAVRAARREAAAAADEEDAMNG</sequence>
<dbReference type="GeneID" id="28986578"/>
<name>A0A0J0XQP1_9TREE</name>
<dbReference type="STRING" id="879819.A0A0J0XQP1"/>
<dbReference type="OrthoDB" id="416729at2759"/>
<evidence type="ECO:0000256" key="4">
    <source>
        <dbReference type="SAM" id="MobiDB-lite"/>
    </source>
</evidence>
<dbReference type="Gene3D" id="3.30.110.20">
    <property type="entry name" value="Alba-like domain"/>
    <property type="match status" value="1"/>
</dbReference>
<dbReference type="GO" id="GO:0003676">
    <property type="term" value="F:nucleic acid binding"/>
    <property type="evidence" value="ECO:0007669"/>
    <property type="project" value="InterPro"/>
</dbReference>
<accession>A0A0J0XQP1</accession>
<comment type="subcellular location">
    <subcellularLocation>
        <location evidence="1">Nucleus</location>
        <location evidence="1">Nucleolus</location>
    </subcellularLocation>
</comment>
<reference evidence="5 6" key="1">
    <citation type="submission" date="2015-03" db="EMBL/GenBank/DDBJ databases">
        <title>Genomics and transcriptomics of the oil-accumulating basidiomycete yeast T. oleaginosus allow insights into substrate utilization and the diverse evolutionary trajectories of mating systems in fungi.</title>
        <authorList>
            <consortium name="DOE Joint Genome Institute"/>
            <person name="Kourist R."/>
            <person name="Kracht O."/>
            <person name="Bracharz F."/>
            <person name="Lipzen A."/>
            <person name="Nolan M."/>
            <person name="Ohm R."/>
            <person name="Grigoriev I."/>
            <person name="Sun S."/>
            <person name="Heitman J."/>
            <person name="Bruck T."/>
            <person name="Nowrousian M."/>
        </authorList>
    </citation>
    <scope>NUCLEOTIDE SEQUENCE [LARGE SCALE GENOMIC DNA]</scope>
    <source>
        <strain evidence="5 6">IBC0246</strain>
    </source>
</reference>
<dbReference type="GO" id="GO:0001682">
    <property type="term" value="P:tRNA 5'-leader removal"/>
    <property type="evidence" value="ECO:0007669"/>
    <property type="project" value="InterPro"/>
</dbReference>
<dbReference type="RefSeq" id="XP_018279886.1">
    <property type="nucleotide sequence ID" value="XM_018425975.1"/>
</dbReference>
<dbReference type="GO" id="GO:0005655">
    <property type="term" value="C:nucleolar ribonuclease P complex"/>
    <property type="evidence" value="ECO:0007669"/>
    <property type="project" value="InterPro"/>
</dbReference>
<gene>
    <name evidence="5" type="ORF">CC85DRAFT_311711</name>
</gene>
<feature type="region of interest" description="Disordered" evidence="4">
    <location>
        <begin position="1"/>
        <end position="64"/>
    </location>
</feature>
<dbReference type="InterPro" id="IPR036882">
    <property type="entry name" value="Alba-like_dom_sf"/>
</dbReference>
<evidence type="ECO:0000313" key="5">
    <source>
        <dbReference type="EMBL" id="KLT43395.1"/>
    </source>
</evidence>